<gene>
    <name evidence="7" type="ORF">TrRE_jg10905</name>
</gene>
<dbReference type="AlphaFoldDB" id="A0A9W6ZHH2"/>
<dbReference type="InterPro" id="IPR036259">
    <property type="entry name" value="MFS_trans_sf"/>
</dbReference>
<evidence type="ECO:0000256" key="3">
    <source>
        <dbReference type="ARBA" id="ARBA00022989"/>
    </source>
</evidence>
<name>A0A9W6ZHH2_9STRA</name>
<feature type="transmembrane region" description="Helical" evidence="5">
    <location>
        <begin position="193"/>
        <end position="209"/>
    </location>
</feature>
<keyword evidence="2 5" id="KW-0812">Transmembrane</keyword>
<dbReference type="GO" id="GO:0005635">
    <property type="term" value="C:nuclear envelope"/>
    <property type="evidence" value="ECO:0007669"/>
    <property type="project" value="TreeGrafter"/>
</dbReference>
<evidence type="ECO:0000256" key="4">
    <source>
        <dbReference type="ARBA" id="ARBA00023136"/>
    </source>
</evidence>
<dbReference type="OrthoDB" id="440553at2759"/>
<dbReference type="SUPFAM" id="SSF103473">
    <property type="entry name" value="MFS general substrate transporter"/>
    <property type="match status" value="1"/>
</dbReference>
<evidence type="ECO:0000256" key="1">
    <source>
        <dbReference type="ARBA" id="ARBA00004141"/>
    </source>
</evidence>
<dbReference type="Gene3D" id="1.20.1250.20">
    <property type="entry name" value="MFS general substrate transporter like domains"/>
    <property type="match status" value="1"/>
</dbReference>
<proteinExistence type="predicted"/>
<comment type="subcellular location">
    <subcellularLocation>
        <location evidence="1">Membrane</location>
        <topology evidence="1">Multi-pass membrane protein</topology>
    </subcellularLocation>
</comment>
<dbReference type="InterPro" id="IPR020846">
    <property type="entry name" value="MFS_dom"/>
</dbReference>
<dbReference type="PRINTS" id="PR01035">
    <property type="entry name" value="TCRTETA"/>
</dbReference>
<evidence type="ECO:0000313" key="7">
    <source>
        <dbReference type="EMBL" id="GMH54477.1"/>
    </source>
</evidence>
<feature type="transmembrane region" description="Helical" evidence="5">
    <location>
        <begin position="317"/>
        <end position="335"/>
    </location>
</feature>
<feature type="transmembrane region" description="Helical" evidence="5">
    <location>
        <begin position="229"/>
        <end position="246"/>
    </location>
</feature>
<dbReference type="GO" id="GO:0022857">
    <property type="term" value="F:transmembrane transporter activity"/>
    <property type="evidence" value="ECO:0007669"/>
    <property type="project" value="InterPro"/>
</dbReference>
<feature type="transmembrane region" description="Helical" evidence="5">
    <location>
        <begin position="347"/>
        <end position="367"/>
    </location>
</feature>
<keyword evidence="4 5" id="KW-0472">Membrane</keyword>
<feature type="transmembrane region" description="Helical" evidence="5">
    <location>
        <begin position="48"/>
        <end position="66"/>
    </location>
</feature>
<accession>A0A9W6ZHH2</accession>
<feature type="domain" description="Major facilitator superfamily (MFS) profile" evidence="6">
    <location>
        <begin position="1"/>
        <end position="383"/>
    </location>
</feature>
<keyword evidence="3 5" id="KW-1133">Transmembrane helix</keyword>
<dbReference type="Proteomes" id="UP001165082">
    <property type="component" value="Unassembled WGS sequence"/>
</dbReference>
<keyword evidence="8" id="KW-1185">Reference proteome</keyword>
<organism evidence="7 8">
    <name type="scientific">Triparma retinervis</name>
    <dbReference type="NCBI Taxonomy" id="2557542"/>
    <lineage>
        <taxon>Eukaryota</taxon>
        <taxon>Sar</taxon>
        <taxon>Stramenopiles</taxon>
        <taxon>Ochrophyta</taxon>
        <taxon>Bolidophyceae</taxon>
        <taxon>Parmales</taxon>
        <taxon>Triparmaceae</taxon>
        <taxon>Triparma</taxon>
    </lineage>
</organism>
<dbReference type="PANTHER" id="PTHR24002">
    <property type="entry name" value="SOLUTE CARRIER FAMILY 22 MEMBER 18"/>
    <property type="match status" value="1"/>
</dbReference>
<evidence type="ECO:0000256" key="2">
    <source>
        <dbReference type="ARBA" id="ARBA00022692"/>
    </source>
</evidence>
<dbReference type="GO" id="GO:0016020">
    <property type="term" value="C:membrane"/>
    <property type="evidence" value="ECO:0007669"/>
    <property type="project" value="UniProtKB-SubCell"/>
</dbReference>
<reference evidence="7" key="1">
    <citation type="submission" date="2022-07" db="EMBL/GenBank/DDBJ databases">
        <title>Genome analysis of Parmales, a sister group of diatoms, reveals the evolutionary specialization of diatoms from phago-mixotrophs to photoautotrophs.</title>
        <authorList>
            <person name="Ban H."/>
            <person name="Sato S."/>
            <person name="Yoshikawa S."/>
            <person name="Kazumasa Y."/>
            <person name="Nakamura Y."/>
            <person name="Ichinomiya M."/>
            <person name="Saitoh K."/>
            <person name="Sato N."/>
            <person name="Blanc-Mathieu R."/>
            <person name="Endo H."/>
            <person name="Kuwata A."/>
            <person name="Ogata H."/>
        </authorList>
    </citation>
    <scope>NUCLEOTIDE SEQUENCE</scope>
</reference>
<dbReference type="InterPro" id="IPR001958">
    <property type="entry name" value="Tet-R_TetA/multi-R_MdtG-like"/>
</dbReference>
<feature type="transmembrane region" description="Helical" evidence="5">
    <location>
        <begin position="258"/>
        <end position="276"/>
    </location>
</feature>
<dbReference type="EMBL" id="BRXZ01000806">
    <property type="protein sequence ID" value="GMH54477.1"/>
    <property type="molecule type" value="Genomic_DNA"/>
</dbReference>
<dbReference type="PROSITE" id="PS50850">
    <property type="entry name" value="MFS"/>
    <property type="match status" value="1"/>
</dbReference>
<evidence type="ECO:0000313" key="8">
    <source>
        <dbReference type="Proteomes" id="UP001165082"/>
    </source>
</evidence>
<protein>
    <recommendedName>
        <fullName evidence="6">Major facilitator superfamily (MFS) profile domain-containing protein</fullName>
    </recommendedName>
</protein>
<comment type="caution">
    <text evidence="7">The sequence shown here is derived from an EMBL/GenBank/DDBJ whole genome shotgun (WGS) entry which is preliminary data.</text>
</comment>
<dbReference type="Pfam" id="PF07690">
    <property type="entry name" value="MFS_1"/>
    <property type="match status" value="1"/>
</dbReference>
<dbReference type="PANTHER" id="PTHR24002:SF3">
    <property type="entry name" value="SOLUTE CARRIER FAMILY 22 MEMBER 18"/>
    <property type="match status" value="1"/>
</dbReference>
<evidence type="ECO:0000259" key="6">
    <source>
        <dbReference type="PROSITE" id="PS50850"/>
    </source>
</evidence>
<dbReference type="InterPro" id="IPR011701">
    <property type="entry name" value="MFS"/>
</dbReference>
<evidence type="ECO:0000256" key="5">
    <source>
        <dbReference type="SAM" id="Phobius"/>
    </source>
</evidence>
<feature type="transmembrane region" description="Helical" evidence="5">
    <location>
        <begin position="282"/>
        <end position="305"/>
    </location>
</feature>
<sequence>MPFYQSRRDAFSCDATCYGRYTSLRSFLSLLGSFLCGRLSDRYGRAPLLHLGVLATLLGLALSWAAQDVRGLYLAMVPGALLQNNFAVVKALFADYYSAPSEARGLDGEVAGLVGKLGMSVGISFMLGPMIGGMFVSTFSAGALVAAVLTSLSWACVIMIPPPPNPKGPQNQTPKGGHTFLDLTPLRSPGPRVVLLLRMLMSLAFHTFMTPWTPSLKERFDFGPKQHGTFMSFVGLVYALSQGFAAKAVVRAVGRSDLILVSCSVFLSLGRVVAMGTDRLEVVYGCFFLIIISLGVTNTVISAALNGLAPPEKIGGLIGLVGSFESLAGMVGPMVGGKVFELGGKEGTLAVVCACYVGVAGTAWVGWRKWVEGGMREGKVKTT</sequence>